<dbReference type="RefSeq" id="WP_285049327.1">
    <property type="nucleotide sequence ID" value="NZ_JAMGTK010000026.1"/>
</dbReference>
<evidence type="ECO:0000313" key="1">
    <source>
        <dbReference type="EMBL" id="MDK4512824.1"/>
    </source>
</evidence>
<dbReference type="InterPro" id="IPR036764">
    <property type="entry name" value="Peptidase_Prp_sf"/>
</dbReference>
<dbReference type="AlphaFoldDB" id="A0AAW6WDF2"/>
<dbReference type="SUPFAM" id="SSF118010">
    <property type="entry name" value="TM1457-like"/>
    <property type="match status" value="1"/>
</dbReference>
<name>A0AAW6WDF2_9FUSO</name>
<organism evidence="1 2">
    <name type="scientific">Fusobacterium necrophorum</name>
    <dbReference type="NCBI Taxonomy" id="859"/>
    <lineage>
        <taxon>Bacteria</taxon>
        <taxon>Fusobacteriati</taxon>
        <taxon>Fusobacteriota</taxon>
        <taxon>Fusobacteriia</taxon>
        <taxon>Fusobacteriales</taxon>
        <taxon>Fusobacteriaceae</taxon>
        <taxon>Fusobacterium</taxon>
    </lineage>
</organism>
<proteinExistence type="predicted"/>
<sequence>MIKITVEKEKLNIQGHGNSYICHAVSAVSQYLCSNLEIISYKSEDGYLCAAFRDTLVSRMLLDSFVRFLKDLHSREIHLEERR</sequence>
<accession>A0AAW6WDF2</accession>
<reference evidence="1" key="1">
    <citation type="journal article" date="2022" name="Gene">
        <title>A genome-led study on the pathogenesis of Fusobacterium necrophorum infections.</title>
        <authorList>
            <person name="Thapa G."/>
            <person name="Jayal A."/>
            <person name="Sikazwe E."/>
            <person name="Perry T."/>
            <person name="Mohammed Al Balushi A."/>
            <person name="Livingstone P."/>
        </authorList>
    </citation>
    <scope>NUCLEOTIDE SEQUENCE</scope>
    <source>
        <strain evidence="1">BRON_8</strain>
    </source>
</reference>
<evidence type="ECO:0000313" key="2">
    <source>
        <dbReference type="Proteomes" id="UP001173223"/>
    </source>
</evidence>
<dbReference type="Proteomes" id="UP001173223">
    <property type="component" value="Unassembled WGS sequence"/>
</dbReference>
<keyword evidence="2" id="KW-1185">Reference proteome</keyword>
<gene>
    <name evidence="1" type="ORF">MWG07_11250</name>
</gene>
<dbReference type="Gene3D" id="3.30.70.1490">
    <property type="entry name" value="Cysteine protease Prp"/>
    <property type="match status" value="1"/>
</dbReference>
<reference evidence="1" key="2">
    <citation type="submission" date="2022-04" db="EMBL/GenBank/DDBJ databases">
        <authorList>
            <person name="Livingstone P.G."/>
        </authorList>
    </citation>
    <scope>NUCLEOTIDE SEQUENCE</scope>
    <source>
        <strain evidence="1">BRON_8</strain>
    </source>
</reference>
<protein>
    <submittedName>
        <fullName evidence="1">Uncharacterized protein</fullName>
    </submittedName>
</protein>
<dbReference type="EMBL" id="JAMGTK010000026">
    <property type="protein sequence ID" value="MDK4512824.1"/>
    <property type="molecule type" value="Genomic_DNA"/>
</dbReference>
<comment type="caution">
    <text evidence="1">The sequence shown here is derived from an EMBL/GenBank/DDBJ whole genome shotgun (WGS) entry which is preliminary data.</text>
</comment>